<reference evidence="6" key="1">
    <citation type="submission" date="2021-06" db="EMBL/GenBank/DDBJ databases">
        <authorList>
            <person name="Kallberg Y."/>
            <person name="Tangrot J."/>
            <person name="Rosling A."/>
        </authorList>
    </citation>
    <scope>NUCLEOTIDE SEQUENCE</scope>
    <source>
        <strain evidence="6">CL551</strain>
    </source>
</reference>
<evidence type="ECO:0000313" key="6">
    <source>
        <dbReference type="EMBL" id="CAG8766999.1"/>
    </source>
</evidence>
<evidence type="ECO:0000259" key="5">
    <source>
        <dbReference type="PROSITE" id="PS50039"/>
    </source>
</evidence>
<proteinExistence type="predicted"/>
<evidence type="ECO:0000256" key="1">
    <source>
        <dbReference type="ARBA" id="ARBA00023125"/>
    </source>
</evidence>
<dbReference type="Gene3D" id="1.10.10.10">
    <property type="entry name" value="Winged helix-like DNA-binding domain superfamily/Winged helix DNA-binding domain"/>
    <property type="match status" value="1"/>
</dbReference>
<dbReference type="PANTHER" id="PTHR11829">
    <property type="entry name" value="FORKHEAD BOX PROTEIN"/>
    <property type="match status" value="1"/>
</dbReference>
<dbReference type="OrthoDB" id="5954824at2759"/>
<dbReference type="SUPFAM" id="SSF46785">
    <property type="entry name" value="Winged helix' DNA-binding domain"/>
    <property type="match status" value="1"/>
</dbReference>
<dbReference type="GO" id="GO:0000981">
    <property type="term" value="F:DNA-binding transcription factor activity, RNA polymerase II-specific"/>
    <property type="evidence" value="ECO:0007669"/>
    <property type="project" value="TreeGrafter"/>
</dbReference>
<feature type="non-terminal residue" evidence="6">
    <location>
        <position position="1"/>
    </location>
</feature>
<comment type="caution">
    <text evidence="6">The sequence shown here is derived from an EMBL/GenBank/DDBJ whole genome shotgun (WGS) entry which is preliminary data.</text>
</comment>
<comment type="subcellular location">
    <subcellularLocation>
        <location evidence="3">Nucleus</location>
    </subcellularLocation>
</comment>
<feature type="domain" description="Fork-head" evidence="5">
    <location>
        <begin position="79"/>
        <end position="178"/>
    </location>
</feature>
<dbReference type="PROSITE" id="PS50039">
    <property type="entry name" value="FORK_HEAD_3"/>
    <property type="match status" value="1"/>
</dbReference>
<dbReference type="PANTHER" id="PTHR11829:SF343">
    <property type="entry name" value="FORK-HEAD DOMAIN-CONTAINING PROTEIN"/>
    <property type="match status" value="1"/>
</dbReference>
<dbReference type="InterPro" id="IPR001766">
    <property type="entry name" value="Fork_head_dom"/>
</dbReference>
<gene>
    <name evidence="6" type="ORF">AMORRO_LOCUS16346</name>
</gene>
<feature type="DNA-binding region" description="Fork-head" evidence="3">
    <location>
        <begin position="79"/>
        <end position="178"/>
    </location>
</feature>
<keyword evidence="1 3" id="KW-0238">DNA-binding</keyword>
<dbReference type="InterPro" id="IPR036390">
    <property type="entry name" value="WH_DNA-bd_sf"/>
</dbReference>
<feature type="region of interest" description="Disordered" evidence="4">
    <location>
        <begin position="173"/>
        <end position="206"/>
    </location>
</feature>
<dbReference type="SMART" id="SM00339">
    <property type="entry name" value="FH"/>
    <property type="match status" value="1"/>
</dbReference>
<evidence type="ECO:0000313" key="7">
    <source>
        <dbReference type="Proteomes" id="UP000789342"/>
    </source>
</evidence>
<dbReference type="AlphaFoldDB" id="A0A9N9J6P6"/>
<accession>A0A9N9J6P6</accession>
<dbReference type="Pfam" id="PF00250">
    <property type="entry name" value="Forkhead"/>
    <property type="match status" value="1"/>
</dbReference>
<feature type="compositionally biased region" description="Polar residues" evidence="4">
    <location>
        <begin position="185"/>
        <end position="206"/>
    </location>
</feature>
<evidence type="ECO:0000256" key="3">
    <source>
        <dbReference type="PROSITE-ProRule" id="PRU00089"/>
    </source>
</evidence>
<dbReference type="EMBL" id="CAJVPV010044177">
    <property type="protein sequence ID" value="CAG8766999.1"/>
    <property type="molecule type" value="Genomic_DNA"/>
</dbReference>
<dbReference type="FunFam" id="1.10.10.10:FF:000135">
    <property type="entry name" value="forkhead box protein G1"/>
    <property type="match status" value="1"/>
</dbReference>
<organism evidence="6 7">
    <name type="scientific">Acaulospora morrowiae</name>
    <dbReference type="NCBI Taxonomy" id="94023"/>
    <lineage>
        <taxon>Eukaryota</taxon>
        <taxon>Fungi</taxon>
        <taxon>Fungi incertae sedis</taxon>
        <taxon>Mucoromycota</taxon>
        <taxon>Glomeromycotina</taxon>
        <taxon>Glomeromycetes</taxon>
        <taxon>Diversisporales</taxon>
        <taxon>Acaulosporaceae</taxon>
        <taxon>Acaulospora</taxon>
    </lineage>
</organism>
<dbReference type="GO" id="GO:0000978">
    <property type="term" value="F:RNA polymerase II cis-regulatory region sequence-specific DNA binding"/>
    <property type="evidence" value="ECO:0007669"/>
    <property type="project" value="TreeGrafter"/>
</dbReference>
<keyword evidence="2 3" id="KW-0539">Nucleus</keyword>
<dbReference type="PROSITE" id="PS00658">
    <property type="entry name" value="FORK_HEAD_2"/>
    <property type="match status" value="1"/>
</dbReference>
<dbReference type="InterPro" id="IPR050211">
    <property type="entry name" value="FOX_domain-containing"/>
</dbReference>
<dbReference type="InterPro" id="IPR030456">
    <property type="entry name" value="TF_fork_head_CS_2"/>
</dbReference>
<evidence type="ECO:0000256" key="2">
    <source>
        <dbReference type="ARBA" id="ARBA00023242"/>
    </source>
</evidence>
<feature type="compositionally biased region" description="Polar residues" evidence="4">
    <location>
        <begin position="19"/>
        <end position="37"/>
    </location>
</feature>
<keyword evidence="7" id="KW-1185">Reference proteome</keyword>
<name>A0A9N9J6P6_9GLOM</name>
<dbReference type="Proteomes" id="UP000789342">
    <property type="component" value="Unassembled WGS sequence"/>
</dbReference>
<dbReference type="CDD" id="cd00059">
    <property type="entry name" value="FH_FOX"/>
    <property type="match status" value="1"/>
</dbReference>
<dbReference type="InterPro" id="IPR036388">
    <property type="entry name" value="WH-like_DNA-bd_sf"/>
</dbReference>
<evidence type="ECO:0000256" key="4">
    <source>
        <dbReference type="SAM" id="MobiDB-lite"/>
    </source>
</evidence>
<sequence length="206" mass="23477">MSGEAQPLTVAVVDEIIATEQNESSNSTVRELQTGLTTMEEYLNENEGQLSRKRKQDEDSDSEESAEPSKVAVSTDHKKPSYTYSSLIGQALLASPNKKLPLNEIYLWISRTYPFYSMTKKGWQNSIRHNLTLCPAFHKMERDDGVTGKGSFWTIPDEYERCFVNGVYKNDKPKETRRTKRAKTNTDQSVDNLPQNTVMQTQEINN</sequence>
<feature type="non-terminal residue" evidence="6">
    <location>
        <position position="206"/>
    </location>
</feature>
<dbReference type="PRINTS" id="PR00053">
    <property type="entry name" value="FORKHEAD"/>
</dbReference>
<dbReference type="GO" id="GO:0005634">
    <property type="term" value="C:nucleus"/>
    <property type="evidence" value="ECO:0007669"/>
    <property type="project" value="UniProtKB-SubCell"/>
</dbReference>
<feature type="region of interest" description="Disordered" evidence="4">
    <location>
        <begin position="19"/>
        <end position="77"/>
    </location>
</feature>
<protein>
    <submittedName>
        <fullName evidence="6">569_t:CDS:1</fullName>
    </submittedName>
</protein>